<dbReference type="PROSITE" id="PS50893">
    <property type="entry name" value="ABC_TRANSPORTER_2"/>
    <property type="match status" value="1"/>
</dbReference>
<dbReference type="PANTHER" id="PTHR24220:SF689">
    <property type="entry name" value="LIPOPROTEIN-RELEASING SYSTEM ATP-BINDING PROTEIN LOLD"/>
    <property type="match status" value="1"/>
</dbReference>
<reference evidence="7" key="1">
    <citation type="submission" date="2019-02" db="EMBL/GenBank/DDBJ databases">
        <title>A novel Candidatus Liberibacter species associated with the New Zealand native fuchsia psyllid, Ctenarytaina fuchsiae.</title>
        <authorList>
            <person name="Thompson S.M."/>
            <person name="Jorgensen N."/>
            <person name="David C."/>
            <person name="Bulman S.R."/>
            <person name="Smith G.R."/>
        </authorList>
    </citation>
    <scope>NUCLEOTIDE SEQUENCE</scope>
    <source>
        <strain evidence="7">Oxford</strain>
    </source>
</reference>
<dbReference type="GO" id="GO:0005524">
    <property type="term" value="F:ATP binding"/>
    <property type="evidence" value="ECO:0007669"/>
    <property type="project" value="UniProtKB-KW"/>
</dbReference>
<evidence type="ECO:0000259" key="6">
    <source>
        <dbReference type="PROSITE" id="PS50893"/>
    </source>
</evidence>
<comment type="caution">
    <text evidence="7">The sequence shown here is derived from an EMBL/GenBank/DDBJ whole genome shotgun (WGS) entry which is preliminary data.</text>
</comment>
<sequence>MSNKEVLVLQNIKHGYSQTGGSFAVLDNVNLSLRQGEMVALIAPSGTGKSTILHIAGLLEVADQGNVVIDGQLCYDLTDDQKSLLRCHNIGFVYQAHRLLADFSVIENVMFPQMIAGVSRRIAGQRAMEVLDYMGISKYSQRRVTDISGGEQQRVAICRAIVNNPLILLADEPTGNLDPKTAIQVLGVLKDSVSHLGLATLIATHNHDLASQMDRQMTIQDGKLVDL</sequence>
<keyword evidence="2" id="KW-0813">Transport</keyword>
<keyword evidence="3" id="KW-0547">Nucleotide-binding</keyword>
<dbReference type="SMART" id="SM00382">
    <property type="entry name" value="AAA"/>
    <property type="match status" value="1"/>
</dbReference>
<dbReference type="CDD" id="cd03255">
    <property type="entry name" value="ABC_MJ0796_LolCDE_FtsE"/>
    <property type="match status" value="1"/>
</dbReference>
<evidence type="ECO:0000256" key="2">
    <source>
        <dbReference type="ARBA" id="ARBA00022448"/>
    </source>
</evidence>
<dbReference type="EMBL" id="SEOL01000005">
    <property type="protein sequence ID" value="MBL0849050.1"/>
    <property type="molecule type" value="Genomic_DNA"/>
</dbReference>
<proteinExistence type="inferred from homology"/>
<dbReference type="AlphaFoldDB" id="A0A937AS60"/>
<dbReference type="GO" id="GO:0022857">
    <property type="term" value="F:transmembrane transporter activity"/>
    <property type="evidence" value="ECO:0007669"/>
    <property type="project" value="TreeGrafter"/>
</dbReference>
<dbReference type="Pfam" id="PF00005">
    <property type="entry name" value="ABC_tran"/>
    <property type="match status" value="1"/>
</dbReference>
<dbReference type="Proteomes" id="UP000736856">
    <property type="component" value="Unassembled WGS sequence"/>
</dbReference>
<keyword evidence="4 7" id="KW-0067">ATP-binding</keyword>
<dbReference type="GO" id="GO:0005886">
    <property type="term" value="C:plasma membrane"/>
    <property type="evidence" value="ECO:0007669"/>
    <property type="project" value="TreeGrafter"/>
</dbReference>
<evidence type="ECO:0000256" key="1">
    <source>
        <dbReference type="ARBA" id="ARBA00005417"/>
    </source>
</evidence>
<organism evidence="7 8">
    <name type="scientific">Candidatus Liberibacter ctenarytainae</name>
    <dbReference type="NCBI Taxonomy" id="2020335"/>
    <lineage>
        <taxon>Bacteria</taxon>
        <taxon>Pseudomonadati</taxon>
        <taxon>Pseudomonadota</taxon>
        <taxon>Alphaproteobacteria</taxon>
        <taxon>Hyphomicrobiales</taxon>
        <taxon>Rhizobiaceae</taxon>
        <taxon>Liberibacter</taxon>
    </lineage>
</organism>
<dbReference type="InterPro" id="IPR003439">
    <property type="entry name" value="ABC_transporter-like_ATP-bd"/>
</dbReference>
<evidence type="ECO:0000256" key="5">
    <source>
        <dbReference type="ARBA" id="ARBA00022967"/>
    </source>
</evidence>
<dbReference type="PROSITE" id="PS00211">
    <property type="entry name" value="ABC_TRANSPORTER_1"/>
    <property type="match status" value="1"/>
</dbReference>
<name>A0A937AS60_9HYPH</name>
<evidence type="ECO:0000313" key="8">
    <source>
        <dbReference type="Proteomes" id="UP000736856"/>
    </source>
</evidence>
<protein>
    <submittedName>
        <fullName evidence="7">ABC transporter ATP-binding protein</fullName>
    </submittedName>
</protein>
<dbReference type="InterPro" id="IPR017871">
    <property type="entry name" value="ABC_transporter-like_CS"/>
</dbReference>
<dbReference type="GO" id="GO:0044874">
    <property type="term" value="P:lipoprotein localization to outer membrane"/>
    <property type="evidence" value="ECO:0007669"/>
    <property type="project" value="TreeGrafter"/>
</dbReference>
<dbReference type="InterPro" id="IPR027417">
    <property type="entry name" value="P-loop_NTPase"/>
</dbReference>
<dbReference type="GO" id="GO:0089705">
    <property type="term" value="P:protein localization to outer membrane"/>
    <property type="evidence" value="ECO:0007669"/>
    <property type="project" value="TreeGrafter"/>
</dbReference>
<evidence type="ECO:0000256" key="4">
    <source>
        <dbReference type="ARBA" id="ARBA00022840"/>
    </source>
</evidence>
<feature type="domain" description="ABC transporter" evidence="6">
    <location>
        <begin position="7"/>
        <end position="227"/>
    </location>
</feature>
<gene>
    <name evidence="7" type="ORF">EU981_03070</name>
</gene>
<keyword evidence="5" id="KW-1278">Translocase</keyword>
<evidence type="ECO:0000256" key="3">
    <source>
        <dbReference type="ARBA" id="ARBA00022741"/>
    </source>
</evidence>
<evidence type="ECO:0000313" key="7">
    <source>
        <dbReference type="EMBL" id="MBL0849050.1"/>
    </source>
</evidence>
<dbReference type="InterPro" id="IPR003593">
    <property type="entry name" value="AAA+_ATPase"/>
</dbReference>
<dbReference type="GO" id="GO:0016887">
    <property type="term" value="F:ATP hydrolysis activity"/>
    <property type="evidence" value="ECO:0007669"/>
    <property type="project" value="InterPro"/>
</dbReference>
<dbReference type="InterPro" id="IPR017911">
    <property type="entry name" value="MacB-like_ATP-bd"/>
</dbReference>
<dbReference type="SUPFAM" id="SSF52540">
    <property type="entry name" value="P-loop containing nucleoside triphosphate hydrolases"/>
    <property type="match status" value="1"/>
</dbReference>
<dbReference type="PANTHER" id="PTHR24220">
    <property type="entry name" value="IMPORT ATP-BINDING PROTEIN"/>
    <property type="match status" value="1"/>
</dbReference>
<dbReference type="Gene3D" id="3.40.50.300">
    <property type="entry name" value="P-loop containing nucleotide triphosphate hydrolases"/>
    <property type="match status" value="1"/>
</dbReference>
<accession>A0A937AS60</accession>
<dbReference type="InterPro" id="IPR015854">
    <property type="entry name" value="ABC_transpr_LolD-like"/>
</dbReference>
<comment type="similarity">
    <text evidence="1">Belongs to the ABC transporter superfamily.</text>
</comment>